<organism evidence="2 3">
    <name type="scientific">Plakobranchus ocellatus</name>
    <dbReference type="NCBI Taxonomy" id="259542"/>
    <lineage>
        <taxon>Eukaryota</taxon>
        <taxon>Metazoa</taxon>
        <taxon>Spiralia</taxon>
        <taxon>Lophotrochozoa</taxon>
        <taxon>Mollusca</taxon>
        <taxon>Gastropoda</taxon>
        <taxon>Heterobranchia</taxon>
        <taxon>Euthyneura</taxon>
        <taxon>Panpulmonata</taxon>
        <taxon>Sacoglossa</taxon>
        <taxon>Placobranchoidea</taxon>
        <taxon>Plakobranchidae</taxon>
        <taxon>Plakobranchus</taxon>
    </lineage>
</organism>
<feature type="region of interest" description="Disordered" evidence="1">
    <location>
        <begin position="1"/>
        <end position="36"/>
    </location>
</feature>
<dbReference type="AlphaFoldDB" id="A0AAV3Y9R6"/>
<evidence type="ECO:0000313" key="3">
    <source>
        <dbReference type="Proteomes" id="UP000735302"/>
    </source>
</evidence>
<dbReference type="EMBL" id="BLXT01000641">
    <property type="protein sequence ID" value="GFN79197.1"/>
    <property type="molecule type" value="Genomic_DNA"/>
</dbReference>
<evidence type="ECO:0000313" key="2">
    <source>
        <dbReference type="EMBL" id="GFN79197.1"/>
    </source>
</evidence>
<accession>A0AAV3Y9R6</accession>
<name>A0AAV3Y9R6_9GAST</name>
<gene>
    <name evidence="2" type="ORF">PoB_000570300</name>
</gene>
<proteinExistence type="predicted"/>
<evidence type="ECO:0000256" key="1">
    <source>
        <dbReference type="SAM" id="MobiDB-lite"/>
    </source>
</evidence>
<reference evidence="2 3" key="1">
    <citation type="journal article" date="2021" name="Elife">
        <title>Chloroplast acquisition without the gene transfer in kleptoplastic sea slugs, Plakobranchus ocellatus.</title>
        <authorList>
            <person name="Maeda T."/>
            <person name="Takahashi S."/>
            <person name="Yoshida T."/>
            <person name="Shimamura S."/>
            <person name="Takaki Y."/>
            <person name="Nagai Y."/>
            <person name="Toyoda A."/>
            <person name="Suzuki Y."/>
            <person name="Arimoto A."/>
            <person name="Ishii H."/>
            <person name="Satoh N."/>
            <person name="Nishiyama T."/>
            <person name="Hasebe M."/>
            <person name="Maruyama T."/>
            <person name="Minagawa J."/>
            <person name="Obokata J."/>
            <person name="Shigenobu S."/>
        </authorList>
    </citation>
    <scope>NUCLEOTIDE SEQUENCE [LARGE SCALE GENOMIC DNA]</scope>
</reference>
<comment type="caution">
    <text evidence="2">The sequence shown here is derived from an EMBL/GenBank/DDBJ whole genome shotgun (WGS) entry which is preliminary data.</text>
</comment>
<protein>
    <submittedName>
        <fullName evidence="2">Uncharacterized protein</fullName>
    </submittedName>
</protein>
<keyword evidence="3" id="KW-1185">Reference proteome</keyword>
<sequence>MVGKEEMRNTVEKRPVDSGSGSQPKDKSGHSGSPVFPMLETTMKQEQSLWRWGSKQWRFVFGAPGFCALSHHIVIYGRQYMYWAVTGGPQHVASMVFGGGRIDEKSTLGRAKLATFILTTVISSV</sequence>
<dbReference type="Proteomes" id="UP000735302">
    <property type="component" value="Unassembled WGS sequence"/>
</dbReference>
<feature type="compositionally biased region" description="Basic and acidic residues" evidence="1">
    <location>
        <begin position="1"/>
        <end position="16"/>
    </location>
</feature>